<evidence type="ECO:0000256" key="1">
    <source>
        <dbReference type="SAM" id="MobiDB-lite"/>
    </source>
</evidence>
<dbReference type="PROSITE" id="PS00036">
    <property type="entry name" value="BZIP_BASIC"/>
    <property type="match status" value="1"/>
</dbReference>
<evidence type="ECO:0000259" key="2">
    <source>
        <dbReference type="PROSITE" id="PS00036"/>
    </source>
</evidence>
<dbReference type="CDD" id="cd14809">
    <property type="entry name" value="bZIP_AUREO-like"/>
    <property type="match status" value="1"/>
</dbReference>
<dbReference type="Proteomes" id="UP000694865">
    <property type="component" value="Unplaced"/>
</dbReference>
<feature type="region of interest" description="Disordered" evidence="1">
    <location>
        <begin position="217"/>
        <end position="299"/>
    </location>
</feature>
<proteinExistence type="predicted"/>
<dbReference type="InterPro" id="IPR039165">
    <property type="entry name" value="CREBRF"/>
</dbReference>
<organism evidence="3 4">
    <name type="scientific">Saccoglossus kowalevskii</name>
    <name type="common">Acorn worm</name>
    <dbReference type="NCBI Taxonomy" id="10224"/>
    <lineage>
        <taxon>Eukaryota</taxon>
        <taxon>Metazoa</taxon>
        <taxon>Hemichordata</taxon>
        <taxon>Enteropneusta</taxon>
        <taxon>Harrimaniidae</taxon>
        <taxon>Saccoglossus</taxon>
    </lineage>
</organism>
<evidence type="ECO:0000313" key="3">
    <source>
        <dbReference type="Proteomes" id="UP000694865"/>
    </source>
</evidence>
<feature type="domain" description="BZIP" evidence="2">
    <location>
        <begin position="362"/>
        <end position="376"/>
    </location>
</feature>
<feature type="compositionally biased region" description="Acidic residues" evidence="1">
    <location>
        <begin position="262"/>
        <end position="299"/>
    </location>
</feature>
<dbReference type="Gene3D" id="1.20.5.170">
    <property type="match status" value="1"/>
</dbReference>
<dbReference type="PANTHER" id="PTHR21552">
    <property type="entry name" value="ADULT RETINA PROTEIN"/>
    <property type="match status" value="1"/>
</dbReference>
<dbReference type="GeneID" id="102808399"/>
<evidence type="ECO:0000313" key="4">
    <source>
        <dbReference type="RefSeq" id="XP_006823329.1"/>
    </source>
</evidence>
<sequence>MPLGAQTHGATNMTAQLGSSMTMESDFFDIDVSSPLQNHDDICHGPTLAELNMEDSQPIVDSFYHPDLQKQISSPKVSVCKVASKASSSAVCLKPNLAECTKSVPDIVNTDSAIFFDQCKPATKSTEIKVENKLQENMIDVTVKAESKGNEELRGLLSGENPTKTETDYSSMFVSKWHKMEKSESSPVHHQVADENIDRKWEEIKCYIHTDQQQRQQIKQEQELSVNDRGQGGVRSNNGHDYTSTVFKDNNIYSPNKKLSQEEEEDDDDDDESINSNDDEGLDSDHDDEYSDDSMETEYCEETPFGVSLKKVGKSRRSDCDDLTPNPRRLLHIGNELRKLNKIIGDLTPVSELPVNARQRSRKEKNKLASRACRLKKKAQHEANKVKLHGLDNELKKLRQVIAAIRNDIVKCVQLPNEPTEGTLTERLDEFIRNGLDQMVAKHTSEYVNSVLEKTAGGSITGGLAVALK</sequence>
<dbReference type="InterPro" id="IPR004827">
    <property type="entry name" value="bZIP"/>
</dbReference>
<reference evidence="4" key="1">
    <citation type="submission" date="2025-08" db="UniProtKB">
        <authorList>
            <consortium name="RefSeq"/>
        </authorList>
    </citation>
    <scope>IDENTIFICATION</scope>
    <source>
        <tissue evidence="4">Testes</tissue>
    </source>
</reference>
<name>A0ABM0MTI8_SACKO</name>
<keyword evidence="3" id="KW-1185">Reference proteome</keyword>
<dbReference type="RefSeq" id="XP_006823329.1">
    <property type="nucleotide sequence ID" value="XM_006823266.1"/>
</dbReference>
<feature type="compositionally biased region" description="Polar residues" evidence="1">
    <location>
        <begin position="234"/>
        <end position="258"/>
    </location>
</feature>
<protein>
    <submittedName>
        <fullName evidence="4">CREB3 regulatory factor-like</fullName>
    </submittedName>
</protein>
<gene>
    <name evidence="4" type="primary">LOC102808399</name>
</gene>
<dbReference type="PANTHER" id="PTHR21552:SF2">
    <property type="entry name" value="CREB3 REGULATORY FACTOR"/>
    <property type="match status" value="1"/>
</dbReference>
<dbReference type="SMART" id="SM00338">
    <property type="entry name" value="BRLZ"/>
    <property type="match status" value="1"/>
</dbReference>
<accession>A0ABM0MTI8</accession>